<dbReference type="InterPro" id="IPR052051">
    <property type="entry name" value="TCR_complex_component"/>
</dbReference>
<dbReference type="PROSITE" id="PS50835">
    <property type="entry name" value="IG_LIKE"/>
    <property type="match status" value="1"/>
</dbReference>
<evidence type="ECO:0000256" key="1">
    <source>
        <dbReference type="ARBA" id="ARBA00004236"/>
    </source>
</evidence>
<gene>
    <name evidence="10" type="ORF">L345_17057</name>
</gene>
<dbReference type="PANTHER" id="PTHR19433">
    <property type="entry name" value="T-CELL RECEPTOR ALPHA CHAIN V REGION-RELATED"/>
    <property type="match status" value="1"/>
</dbReference>
<dbReference type="Gene3D" id="2.60.40.10">
    <property type="entry name" value="Immunoglobulins"/>
    <property type="match status" value="1"/>
</dbReference>
<keyword evidence="4" id="KW-0391">Immunity</keyword>
<evidence type="ECO:0000256" key="5">
    <source>
        <dbReference type="ARBA" id="ARBA00023136"/>
    </source>
</evidence>
<dbReference type="PANTHER" id="PTHR19433:SF111">
    <property type="entry name" value="T CELL RECEPTOR ALPHA VARIABLE 4"/>
    <property type="match status" value="1"/>
</dbReference>
<dbReference type="SUPFAM" id="SSF48726">
    <property type="entry name" value="Immunoglobulin"/>
    <property type="match status" value="1"/>
</dbReference>
<dbReference type="SMART" id="SM00406">
    <property type="entry name" value="IGv"/>
    <property type="match status" value="1"/>
</dbReference>
<organism evidence="10 11">
    <name type="scientific">Ophiophagus hannah</name>
    <name type="common">King cobra</name>
    <name type="synonym">Naja hannah</name>
    <dbReference type="NCBI Taxonomy" id="8665"/>
    <lineage>
        <taxon>Eukaryota</taxon>
        <taxon>Metazoa</taxon>
        <taxon>Chordata</taxon>
        <taxon>Craniata</taxon>
        <taxon>Vertebrata</taxon>
        <taxon>Euteleostomi</taxon>
        <taxon>Lepidosauria</taxon>
        <taxon>Squamata</taxon>
        <taxon>Bifurcata</taxon>
        <taxon>Unidentata</taxon>
        <taxon>Episquamata</taxon>
        <taxon>Toxicofera</taxon>
        <taxon>Serpentes</taxon>
        <taxon>Colubroidea</taxon>
        <taxon>Elapidae</taxon>
        <taxon>Elapinae</taxon>
        <taxon>Ophiophagus</taxon>
    </lineage>
</organism>
<dbReference type="GO" id="GO:0009617">
    <property type="term" value="P:response to bacterium"/>
    <property type="evidence" value="ECO:0007669"/>
    <property type="project" value="TreeGrafter"/>
</dbReference>
<evidence type="ECO:0000313" key="10">
    <source>
        <dbReference type="EMBL" id="ETE57230.1"/>
    </source>
</evidence>
<keyword evidence="2" id="KW-1003">Cell membrane</keyword>
<evidence type="ECO:0000256" key="4">
    <source>
        <dbReference type="ARBA" id="ARBA00022859"/>
    </source>
</evidence>
<evidence type="ECO:0000256" key="6">
    <source>
        <dbReference type="ARBA" id="ARBA00023157"/>
    </source>
</evidence>
<dbReference type="SMART" id="SM00409">
    <property type="entry name" value="IG"/>
    <property type="match status" value="1"/>
</dbReference>
<dbReference type="InterPro" id="IPR007110">
    <property type="entry name" value="Ig-like_dom"/>
</dbReference>
<dbReference type="GO" id="GO:0005886">
    <property type="term" value="C:plasma membrane"/>
    <property type="evidence" value="ECO:0007669"/>
    <property type="project" value="UniProtKB-SubCell"/>
</dbReference>
<name>V8N521_OPHHA</name>
<reference evidence="10 11" key="1">
    <citation type="journal article" date="2013" name="Proc. Natl. Acad. Sci. U.S.A.">
        <title>The king cobra genome reveals dynamic gene evolution and adaptation in the snake venom system.</title>
        <authorList>
            <person name="Vonk F.J."/>
            <person name="Casewell N.R."/>
            <person name="Henkel C.V."/>
            <person name="Heimberg A.M."/>
            <person name="Jansen H.J."/>
            <person name="McCleary R.J."/>
            <person name="Kerkkamp H.M."/>
            <person name="Vos R.A."/>
            <person name="Guerreiro I."/>
            <person name="Calvete J.J."/>
            <person name="Wuster W."/>
            <person name="Woods A.E."/>
            <person name="Logan J.M."/>
            <person name="Harrison R.A."/>
            <person name="Castoe T.A."/>
            <person name="de Koning A.P."/>
            <person name="Pollock D.D."/>
            <person name="Yandell M."/>
            <person name="Calderon D."/>
            <person name="Renjifo C."/>
            <person name="Currier R.B."/>
            <person name="Salgado D."/>
            <person name="Pla D."/>
            <person name="Sanz L."/>
            <person name="Hyder A.S."/>
            <person name="Ribeiro J.M."/>
            <person name="Arntzen J.W."/>
            <person name="van den Thillart G.E."/>
            <person name="Boetzer M."/>
            <person name="Pirovano W."/>
            <person name="Dirks R.P."/>
            <person name="Spaink H.P."/>
            <person name="Duboule D."/>
            <person name="McGlinn E."/>
            <person name="Kini R.M."/>
            <person name="Richardson M.K."/>
        </authorList>
    </citation>
    <scope>NUCLEOTIDE SEQUENCE</scope>
    <source>
        <tissue evidence="10">Blood</tissue>
    </source>
</reference>
<evidence type="ECO:0000259" key="9">
    <source>
        <dbReference type="PROSITE" id="PS50835"/>
    </source>
</evidence>
<dbReference type="InterPro" id="IPR036179">
    <property type="entry name" value="Ig-like_dom_sf"/>
</dbReference>
<sequence length="151" mass="16861">MKLASFSLIVLALMSRTFFCQAEKPAQQTLLEALNGTKADLLCSHPNIKTNEYIYWYRQFSNQSLHLVASGFSGKLGDEKISLNIPKDNRKTSTLSFTKVTFEDQALYLCAVGDTVTQTSESLWQKPFLVNTAATIQRGKKGRCENSSLNV</sequence>
<feature type="chain" id="PRO_5004770587" description="Ig-like domain-containing protein" evidence="8">
    <location>
        <begin position="23"/>
        <end position="151"/>
    </location>
</feature>
<comment type="subcellular location">
    <subcellularLocation>
        <location evidence="1">Cell membrane</location>
    </subcellularLocation>
</comment>
<dbReference type="AlphaFoldDB" id="V8N521"/>
<dbReference type="InterPro" id="IPR003599">
    <property type="entry name" value="Ig_sub"/>
</dbReference>
<evidence type="ECO:0000256" key="3">
    <source>
        <dbReference type="ARBA" id="ARBA00022729"/>
    </source>
</evidence>
<comment type="caution">
    <text evidence="10">The sequence shown here is derived from an EMBL/GenBank/DDBJ whole genome shotgun (WGS) entry which is preliminary data.</text>
</comment>
<evidence type="ECO:0000256" key="2">
    <source>
        <dbReference type="ARBA" id="ARBA00022475"/>
    </source>
</evidence>
<dbReference type="InterPro" id="IPR013783">
    <property type="entry name" value="Ig-like_fold"/>
</dbReference>
<evidence type="ECO:0000256" key="8">
    <source>
        <dbReference type="SAM" id="SignalP"/>
    </source>
</evidence>
<keyword evidence="6" id="KW-1015">Disulfide bond</keyword>
<dbReference type="InterPro" id="IPR013106">
    <property type="entry name" value="Ig_V-set"/>
</dbReference>
<feature type="domain" description="Ig-like" evidence="9">
    <location>
        <begin position="25"/>
        <end position="122"/>
    </location>
</feature>
<evidence type="ECO:0000256" key="7">
    <source>
        <dbReference type="ARBA" id="ARBA00023180"/>
    </source>
</evidence>
<accession>V8N521</accession>
<protein>
    <recommendedName>
        <fullName evidence="9">Ig-like domain-containing protein</fullName>
    </recommendedName>
</protein>
<dbReference type="Proteomes" id="UP000018936">
    <property type="component" value="Unassembled WGS sequence"/>
</dbReference>
<dbReference type="GO" id="GO:0002376">
    <property type="term" value="P:immune system process"/>
    <property type="evidence" value="ECO:0007669"/>
    <property type="project" value="UniProtKB-KW"/>
</dbReference>
<proteinExistence type="predicted"/>
<dbReference type="OrthoDB" id="9047495at2759"/>
<evidence type="ECO:0000313" key="11">
    <source>
        <dbReference type="Proteomes" id="UP000018936"/>
    </source>
</evidence>
<feature type="non-terminal residue" evidence="10">
    <location>
        <position position="1"/>
    </location>
</feature>
<keyword evidence="5" id="KW-0472">Membrane</keyword>
<dbReference type="Pfam" id="PF07686">
    <property type="entry name" value="V-set"/>
    <property type="match status" value="1"/>
</dbReference>
<keyword evidence="7" id="KW-0325">Glycoprotein</keyword>
<dbReference type="EMBL" id="AZIM01009217">
    <property type="protein sequence ID" value="ETE57230.1"/>
    <property type="molecule type" value="Genomic_DNA"/>
</dbReference>
<keyword evidence="11" id="KW-1185">Reference proteome</keyword>
<keyword evidence="3 8" id="KW-0732">Signal</keyword>
<feature type="signal peptide" evidence="8">
    <location>
        <begin position="1"/>
        <end position="22"/>
    </location>
</feature>